<accession>A0A2Z5FSR1</accession>
<sequence length="383" mass="40983">MVSTSVKAGPEWADFLGRVPVAVDEALAALAVGGRRVLITGAGGSIGSGLAQAALLGQPELLALLDVSESALHQSFRSVSSSSLLRDVEVIPVTGNVSDERLLEHLFHRYQIDLILHTAAYKHVPLMESNPFSAIANNSIGTYKLVKAAQEAEVASLILLSTDKAVRPRGIMGASKRLAELVVLSHATESLRMNVVRLGNVLGSSGSVALVFQEQATQEQARQEQSGQKQAGPGCALTVTDAEASRYFLTQSEAEVAILNAASSPDSGKIYIADCGECIRVVDLAKYIGGPAANIRYIGLRRGDKLHEELIAQEERVAPELFGGMRVVDGFLPSSEFVIQTIKQLEEAIFKYDYPDMIKAVQNLVPGYQPDITGSKVSRMGAR</sequence>
<evidence type="ECO:0000256" key="1">
    <source>
        <dbReference type="ARBA" id="ARBA00007430"/>
    </source>
</evidence>
<dbReference type="Pfam" id="PF02719">
    <property type="entry name" value="Polysacc_synt_2"/>
    <property type="match status" value="1"/>
</dbReference>
<dbReference type="Gene3D" id="3.40.50.720">
    <property type="entry name" value="NAD(P)-binding Rossmann-like Domain"/>
    <property type="match status" value="1"/>
</dbReference>
<reference evidence="3 4" key="1">
    <citation type="journal article" date="2018" name="Front. Microbiol.">
        <title>Hydrolytic Capabilities as a Key to Environmental Success: Chitinolytic and Cellulolytic Acidobacteria From Acidic Sub-arctic Soils and Boreal Peatlands.</title>
        <authorList>
            <person name="Belova S.E."/>
            <person name="Ravin N.V."/>
            <person name="Pankratov T.A."/>
            <person name="Rakitin A.L."/>
            <person name="Ivanova A.A."/>
            <person name="Beletsky A.V."/>
            <person name="Mardanov A.V."/>
            <person name="Sinninghe Damste J.S."/>
            <person name="Dedysh S.N."/>
        </authorList>
    </citation>
    <scope>NUCLEOTIDE SEQUENCE [LARGE SCALE GENOMIC DNA]</scope>
    <source>
        <strain evidence="3 4">SBC82</strain>
    </source>
</reference>
<evidence type="ECO:0000259" key="2">
    <source>
        <dbReference type="Pfam" id="PF02719"/>
    </source>
</evidence>
<feature type="domain" description="Polysaccharide biosynthesis protein CapD-like" evidence="2">
    <location>
        <begin position="37"/>
        <end position="322"/>
    </location>
</feature>
<organism evidence="3 4">
    <name type="scientific">Acidisarcina polymorpha</name>
    <dbReference type="NCBI Taxonomy" id="2211140"/>
    <lineage>
        <taxon>Bacteria</taxon>
        <taxon>Pseudomonadati</taxon>
        <taxon>Acidobacteriota</taxon>
        <taxon>Terriglobia</taxon>
        <taxon>Terriglobales</taxon>
        <taxon>Acidobacteriaceae</taxon>
        <taxon>Acidisarcina</taxon>
    </lineage>
</organism>
<dbReference type="EMBL" id="CP030840">
    <property type="protein sequence ID" value="AXC09859.1"/>
    <property type="molecule type" value="Genomic_DNA"/>
</dbReference>
<keyword evidence="4" id="KW-1185">Reference proteome</keyword>
<dbReference type="SUPFAM" id="SSF51735">
    <property type="entry name" value="NAD(P)-binding Rossmann-fold domains"/>
    <property type="match status" value="1"/>
</dbReference>
<dbReference type="KEGG" id="abas:ACPOL_0484"/>
<dbReference type="RefSeq" id="WP_161557141.1">
    <property type="nucleotide sequence ID" value="NZ_CP030840.1"/>
</dbReference>
<evidence type="ECO:0000313" key="3">
    <source>
        <dbReference type="EMBL" id="AXC09859.1"/>
    </source>
</evidence>
<dbReference type="PANTHER" id="PTHR43318:SF1">
    <property type="entry name" value="POLYSACCHARIDE BIOSYNTHESIS PROTEIN EPSC-RELATED"/>
    <property type="match status" value="1"/>
</dbReference>
<proteinExistence type="inferred from homology"/>
<dbReference type="InterPro" id="IPR051203">
    <property type="entry name" value="Polysaccharide_Synthase-Rel"/>
</dbReference>
<evidence type="ECO:0000313" key="4">
    <source>
        <dbReference type="Proteomes" id="UP000253606"/>
    </source>
</evidence>
<dbReference type="PANTHER" id="PTHR43318">
    <property type="entry name" value="UDP-N-ACETYLGLUCOSAMINE 4,6-DEHYDRATASE"/>
    <property type="match status" value="1"/>
</dbReference>
<gene>
    <name evidence="3" type="ORF">ACPOL_0484</name>
</gene>
<dbReference type="InterPro" id="IPR003869">
    <property type="entry name" value="Polysac_CapD-like"/>
</dbReference>
<comment type="similarity">
    <text evidence="1">Belongs to the polysaccharide synthase family.</text>
</comment>
<dbReference type="Proteomes" id="UP000253606">
    <property type="component" value="Chromosome"/>
</dbReference>
<name>A0A2Z5FSR1_9BACT</name>
<protein>
    <submittedName>
        <fullName evidence="3">UDP-N-acetylglucosamine 4,6-dehydratase</fullName>
    </submittedName>
</protein>
<dbReference type="AlphaFoldDB" id="A0A2Z5FSR1"/>
<dbReference type="InterPro" id="IPR036291">
    <property type="entry name" value="NAD(P)-bd_dom_sf"/>
</dbReference>